<evidence type="ECO:0000256" key="1">
    <source>
        <dbReference type="ARBA" id="ARBA00023002"/>
    </source>
</evidence>
<feature type="transmembrane region" description="Helical" evidence="2">
    <location>
        <begin position="38"/>
        <end position="59"/>
    </location>
</feature>
<dbReference type="InParanoid" id="D7G717"/>
<organism evidence="3 4">
    <name type="scientific">Ectocarpus siliculosus</name>
    <name type="common">Brown alga</name>
    <name type="synonym">Conferva siliculosa</name>
    <dbReference type="NCBI Taxonomy" id="2880"/>
    <lineage>
        <taxon>Eukaryota</taxon>
        <taxon>Sar</taxon>
        <taxon>Stramenopiles</taxon>
        <taxon>Ochrophyta</taxon>
        <taxon>PX clade</taxon>
        <taxon>Phaeophyceae</taxon>
        <taxon>Ectocarpales</taxon>
        <taxon>Ectocarpaceae</taxon>
        <taxon>Ectocarpus</taxon>
    </lineage>
</organism>
<name>D7G717_ECTSI</name>
<keyword evidence="1" id="KW-0560">Oxidoreductase</keyword>
<dbReference type="SUPFAM" id="SSF51735">
    <property type="entry name" value="NAD(P)-binding Rossmann-fold domains"/>
    <property type="match status" value="1"/>
</dbReference>
<keyword evidence="2" id="KW-0812">Transmembrane</keyword>
<protein>
    <submittedName>
        <fullName evidence="3">Uncharacterized protein</fullName>
    </submittedName>
</protein>
<proteinExistence type="predicted"/>
<evidence type="ECO:0000256" key="2">
    <source>
        <dbReference type="SAM" id="Phobius"/>
    </source>
</evidence>
<dbReference type="EMBL" id="FN649727">
    <property type="protein sequence ID" value="CBJ25710.1"/>
    <property type="molecule type" value="Genomic_DNA"/>
</dbReference>
<feature type="transmembrane region" description="Helical" evidence="2">
    <location>
        <begin position="71"/>
        <end position="89"/>
    </location>
</feature>
<evidence type="ECO:0000313" key="3">
    <source>
        <dbReference type="EMBL" id="CBJ25710.1"/>
    </source>
</evidence>
<dbReference type="Gene3D" id="3.40.50.720">
    <property type="entry name" value="NAD(P)-binding Rossmann-like Domain"/>
    <property type="match status" value="1"/>
</dbReference>
<keyword evidence="4" id="KW-1185">Reference proteome</keyword>
<dbReference type="PANTHER" id="PTHR43157">
    <property type="entry name" value="PHOSPHATIDYLINOSITOL-GLYCAN BIOSYNTHESIS CLASS F PROTEIN-RELATED"/>
    <property type="match status" value="1"/>
</dbReference>
<dbReference type="STRING" id="2880.D7G717"/>
<keyword evidence="2" id="KW-0472">Membrane</keyword>
<keyword evidence="2" id="KW-1133">Transmembrane helix</keyword>
<dbReference type="PROSITE" id="PS00061">
    <property type="entry name" value="ADH_SHORT"/>
    <property type="match status" value="1"/>
</dbReference>
<sequence length="414" mass="45379">MVSTLARFTIYWCCVAASYVVVLGMFKLATKEASDRDYGLFQLLLATLGLAQLASMMSNHEDVMSPSMLEINYGIIATVAAAAVARCYLKFVRGVEPRSVNMSGKVVIITGSNTGVGYETAKALVNMGAHVIMACRSEEKARKAIEDITFELEAAAKAIRHNTDTGIKGKLTFMKLDLSSLAAVRVFVAEFKASKLGLDSLILNAGVMHGCRKVTEEGLEANLAVNYLGNFLLTTQLLPLLKQSPDGRVLCVNSSLHKKPEAFRFEDPMFDRDYNMFKAYANSKLALLMFAEELQQRLNREKSTVIVNSANPGIVMTGISRDMGWFLRVGHEVFKPFLKLFLKHPKAGAFTSVFAATTPQLRKSTEDGAPGVGGLYMSDCAPQAFNPAVAVDKSRKDLWKLSEEWVSAGSKKNR</sequence>
<dbReference type="OMA" id="EKWTGIG"/>
<dbReference type="InterPro" id="IPR020904">
    <property type="entry name" value="Sc_DH/Rdtase_CS"/>
</dbReference>
<reference evidence="3 4" key="1">
    <citation type="journal article" date="2010" name="Nature">
        <title>The Ectocarpus genome and the independent evolution of multicellularity in brown algae.</title>
        <authorList>
            <person name="Cock J.M."/>
            <person name="Sterck L."/>
            <person name="Rouze P."/>
            <person name="Scornet D."/>
            <person name="Allen A.E."/>
            <person name="Amoutzias G."/>
            <person name="Anthouard V."/>
            <person name="Artiguenave F."/>
            <person name="Aury J.M."/>
            <person name="Badger J.H."/>
            <person name="Beszteri B."/>
            <person name="Billiau K."/>
            <person name="Bonnet E."/>
            <person name="Bothwell J.H."/>
            <person name="Bowler C."/>
            <person name="Boyen C."/>
            <person name="Brownlee C."/>
            <person name="Carrano C.J."/>
            <person name="Charrier B."/>
            <person name="Cho G.Y."/>
            <person name="Coelho S.M."/>
            <person name="Collen J."/>
            <person name="Corre E."/>
            <person name="Da Silva C."/>
            <person name="Delage L."/>
            <person name="Delaroque N."/>
            <person name="Dittami S.M."/>
            <person name="Doulbeau S."/>
            <person name="Elias M."/>
            <person name="Farnham G."/>
            <person name="Gachon C.M."/>
            <person name="Gschloessl B."/>
            <person name="Heesch S."/>
            <person name="Jabbari K."/>
            <person name="Jubin C."/>
            <person name="Kawai H."/>
            <person name="Kimura K."/>
            <person name="Kloareg B."/>
            <person name="Kupper F.C."/>
            <person name="Lang D."/>
            <person name="Le Bail A."/>
            <person name="Leblanc C."/>
            <person name="Lerouge P."/>
            <person name="Lohr M."/>
            <person name="Lopez P.J."/>
            <person name="Martens C."/>
            <person name="Maumus F."/>
            <person name="Michel G."/>
            <person name="Miranda-Saavedra D."/>
            <person name="Morales J."/>
            <person name="Moreau H."/>
            <person name="Motomura T."/>
            <person name="Nagasato C."/>
            <person name="Napoli C.A."/>
            <person name="Nelson D.R."/>
            <person name="Nyvall-Collen P."/>
            <person name="Peters A.F."/>
            <person name="Pommier C."/>
            <person name="Potin P."/>
            <person name="Poulain J."/>
            <person name="Quesneville H."/>
            <person name="Read B."/>
            <person name="Rensing S.A."/>
            <person name="Ritter A."/>
            <person name="Rousvoal S."/>
            <person name="Samanta M."/>
            <person name="Samson G."/>
            <person name="Schroeder D.C."/>
            <person name="Segurens B."/>
            <person name="Strittmatter M."/>
            <person name="Tonon T."/>
            <person name="Tregear J.W."/>
            <person name="Valentin K."/>
            <person name="von Dassow P."/>
            <person name="Yamagishi T."/>
            <person name="Van de Peer Y."/>
            <person name="Wincker P."/>
        </authorList>
    </citation>
    <scope>NUCLEOTIDE SEQUENCE [LARGE SCALE GENOMIC DNA]</scope>
    <source>
        <strain evidence="4">Ec32 / CCAP1310/4</strain>
    </source>
</reference>
<dbReference type="AlphaFoldDB" id="D7G717"/>
<dbReference type="Proteomes" id="UP000002630">
    <property type="component" value="Linkage Group LG02"/>
</dbReference>
<dbReference type="PANTHER" id="PTHR43157:SF31">
    <property type="entry name" value="PHOSPHATIDYLINOSITOL-GLYCAN BIOSYNTHESIS CLASS F PROTEIN"/>
    <property type="match status" value="1"/>
</dbReference>
<dbReference type="OrthoDB" id="157221at2759"/>
<accession>D7G717</accession>
<dbReference type="Pfam" id="PF00106">
    <property type="entry name" value="adh_short"/>
    <property type="match status" value="1"/>
</dbReference>
<dbReference type="GO" id="GO:0016491">
    <property type="term" value="F:oxidoreductase activity"/>
    <property type="evidence" value="ECO:0007669"/>
    <property type="project" value="UniProtKB-KW"/>
</dbReference>
<dbReference type="EMBL" id="FN649035">
    <property type="protein sequence ID" value="CBJ25710.1"/>
    <property type="molecule type" value="Genomic_DNA"/>
</dbReference>
<dbReference type="InterPro" id="IPR002347">
    <property type="entry name" value="SDR_fam"/>
</dbReference>
<dbReference type="InterPro" id="IPR036291">
    <property type="entry name" value="NAD(P)-bd_dom_sf"/>
</dbReference>
<feature type="transmembrane region" description="Helical" evidence="2">
    <location>
        <begin position="6"/>
        <end position="26"/>
    </location>
</feature>
<gene>
    <name evidence="3" type="ORF">Esi_0008_0150</name>
</gene>
<evidence type="ECO:0000313" key="4">
    <source>
        <dbReference type="Proteomes" id="UP000002630"/>
    </source>
</evidence>
<dbReference type="PRINTS" id="PR00081">
    <property type="entry name" value="GDHRDH"/>
</dbReference>
<dbReference type="eggNOG" id="KOG1208">
    <property type="taxonomic scope" value="Eukaryota"/>
</dbReference>